<dbReference type="Proteomes" id="UP001500542">
    <property type="component" value="Unassembled WGS sequence"/>
</dbReference>
<dbReference type="RefSeq" id="WP_343973440.1">
    <property type="nucleotide sequence ID" value="NZ_BAAAHK010000011.1"/>
</dbReference>
<accession>A0ABN1QVG0</accession>
<dbReference type="EMBL" id="BAAAHK010000011">
    <property type="protein sequence ID" value="GAA0948046.1"/>
    <property type="molecule type" value="Genomic_DNA"/>
</dbReference>
<organism evidence="1 2">
    <name type="scientific">Kribbella koreensis</name>
    <dbReference type="NCBI Taxonomy" id="57909"/>
    <lineage>
        <taxon>Bacteria</taxon>
        <taxon>Bacillati</taxon>
        <taxon>Actinomycetota</taxon>
        <taxon>Actinomycetes</taxon>
        <taxon>Propionibacteriales</taxon>
        <taxon>Kribbellaceae</taxon>
        <taxon>Kribbella</taxon>
    </lineage>
</organism>
<protein>
    <submittedName>
        <fullName evidence="1">Uncharacterized protein</fullName>
    </submittedName>
</protein>
<reference evidence="1 2" key="1">
    <citation type="journal article" date="2019" name="Int. J. Syst. Evol. Microbiol.">
        <title>The Global Catalogue of Microorganisms (GCM) 10K type strain sequencing project: providing services to taxonomists for standard genome sequencing and annotation.</title>
        <authorList>
            <consortium name="The Broad Institute Genomics Platform"/>
            <consortium name="The Broad Institute Genome Sequencing Center for Infectious Disease"/>
            <person name="Wu L."/>
            <person name="Ma J."/>
        </authorList>
    </citation>
    <scope>NUCLEOTIDE SEQUENCE [LARGE SCALE GENOMIC DNA]</scope>
    <source>
        <strain evidence="1 2">JCM 10977</strain>
    </source>
</reference>
<keyword evidence="2" id="KW-1185">Reference proteome</keyword>
<sequence>MRGLRGALTPVVAALVVAGGLWLAITPAASTARLTSEATRGVSLQTMWPSRTGEVDPVLASAVDANLARRGIAIDTNNEKLFLQDVVPALRPRQAQLFRNLRAIGMSVVYRRAEPWENLKGQPGTFRVSMRFTLTGSRLDQAATDVGYSYVIRKGRLWMTSDRALDDEIGSNRQPWDFGPIAVLRKPNVVVITNQGQLAKAQRLATETIAAAKRVRAIWPGQLQVVPYVVALREPQVLTEIPPTLPGAEPAQVRAMLSPAIGSIQPAGGWVVLRQTTLTPAQLNHVLMHLLPVRLGDGAPHWLAEGMAQYAEIQALPSAERQARRAELSKQQVAQLTRLPDDDEPVNEAISLRAVEQLIAEAGVKPVTEYYRQVARRGYNDAARDRLMQEYTGFTEERLVESVRGSAG</sequence>
<gene>
    <name evidence="1" type="ORF">GCM10009554_45280</name>
</gene>
<evidence type="ECO:0000313" key="2">
    <source>
        <dbReference type="Proteomes" id="UP001500542"/>
    </source>
</evidence>
<name>A0ABN1QVG0_9ACTN</name>
<proteinExistence type="predicted"/>
<comment type="caution">
    <text evidence="1">The sequence shown here is derived from an EMBL/GenBank/DDBJ whole genome shotgun (WGS) entry which is preliminary data.</text>
</comment>
<evidence type="ECO:0000313" key="1">
    <source>
        <dbReference type="EMBL" id="GAA0948046.1"/>
    </source>
</evidence>